<dbReference type="EMBL" id="VEPZ02000971">
    <property type="protein sequence ID" value="KAE8706369.1"/>
    <property type="molecule type" value="Genomic_DNA"/>
</dbReference>
<keyword evidence="3" id="KW-0630">Potassium</keyword>
<dbReference type="AlphaFoldDB" id="A0A6A3ATY2"/>
<dbReference type="GO" id="GO:0006813">
    <property type="term" value="P:potassium ion transport"/>
    <property type="evidence" value="ECO:0007669"/>
    <property type="project" value="UniProtKB-KW"/>
</dbReference>
<dbReference type="PANTHER" id="PTHR32468">
    <property type="entry name" value="CATION/H + ANTIPORTER"/>
    <property type="match status" value="1"/>
</dbReference>
<keyword evidence="4" id="KW-0406">Ion transport</keyword>
<dbReference type="InterPro" id="IPR057290">
    <property type="entry name" value="CHX17_C"/>
</dbReference>
<evidence type="ECO:0000256" key="4">
    <source>
        <dbReference type="ARBA" id="ARBA00023065"/>
    </source>
</evidence>
<evidence type="ECO:0000256" key="3">
    <source>
        <dbReference type="ARBA" id="ARBA00022958"/>
    </source>
</evidence>
<gene>
    <name evidence="7" type="ORF">F3Y22_tig00110402pilonHSYRG00313</name>
</gene>
<dbReference type="InterPro" id="IPR050794">
    <property type="entry name" value="CPA2_transporter"/>
</dbReference>
<comment type="caution">
    <text evidence="7">The sequence shown here is derived from an EMBL/GenBank/DDBJ whole genome shotgun (WGS) entry which is preliminary data.</text>
</comment>
<proteinExistence type="predicted"/>
<protein>
    <submittedName>
        <fullName evidence="7">Plasma membrane</fullName>
    </submittedName>
</protein>
<evidence type="ECO:0000313" key="7">
    <source>
        <dbReference type="EMBL" id="KAE8706369.1"/>
    </source>
</evidence>
<keyword evidence="2" id="KW-0633">Potassium transport</keyword>
<evidence type="ECO:0000259" key="6">
    <source>
        <dbReference type="Pfam" id="PF23259"/>
    </source>
</evidence>
<dbReference type="GO" id="GO:0006885">
    <property type="term" value="P:regulation of pH"/>
    <property type="evidence" value="ECO:0007669"/>
    <property type="project" value="TreeGrafter"/>
</dbReference>
<dbReference type="Proteomes" id="UP000436088">
    <property type="component" value="Unassembled WGS sequence"/>
</dbReference>
<evidence type="ECO:0000313" key="8">
    <source>
        <dbReference type="Proteomes" id="UP000436088"/>
    </source>
</evidence>
<keyword evidence="8" id="KW-1185">Reference proteome</keyword>
<sequence>MHCTSWSSPKGHLLFFRNKGTNSDGDQFVIAFKTFQQQSRVSVLPMTAISSLFSMHEDICNSSKRKMVAMIILPFHKHQRVDGMSETIQTEYQLVNKRVLGQAPCSVGILVDCGLGGATHISSSNVDSVVTVLFFGGHDDHEALAYGARMAEHTGVSLTAVRFLLGPEVSSEIVAAEMNTNDEHFLTEFKNKISNNSSISYEERVVRNSTETIEAIGEFSRCNLFVVGQMPKSQTTAKMNAKTECPELGPTGSLLISPELSTSASVLVVQQFKTTKQSPSASVSSTKVAELAEEYVESPNTFTSIISHI</sequence>
<organism evidence="7 8">
    <name type="scientific">Hibiscus syriacus</name>
    <name type="common">Rose of Sharon</name>
    <dbReference type="NCBI Taxonomy" id="106335"/>
    <lineage>
        <taxon>Eukaryota</taxon>
        <taxon>Viridiplantae</taxon>
        <taxon>Streptophyta</taxon>
        <taxon>Embryophyta</taxon>
        <taxon>Tracheophyta</taxon>
        <taxon>Spermatophyta</taxon>
        <taxon>Magnoliopsida</taxon>
        <taxon>eudicotyledons</taxon>
        <taxon>Gunneridae</taxon>
        <taxon>Pentapetalae</taxon>
        <taxon>rosids</taxon>
        <taxon>malvids</taxon>
        <taxon>Malvales</taxon>
        <taxon>Malvaceae</taxon>
        <taxon>Malvoideae</taxon>
        <taxon>Hibiscus</taxon>
    </lineage>
</organism>
<accession>A0A6A3ATY2</accession>
<dbReference type="Pfam" id="PF23259">
    <property type="entry name" value="CHX17_C"/>
    <property type="match status" value="1"/>
</dbReference>
<dbReference type="GO" id="GO:0012505">
    <property type="term" value="C:endomembrane system"/>
    <property type="evidence" value="ECO:0007669"/>
    <property type="project" value="TreeGrafter"/>
</dbReference>
<dbReference type="Pfam" id="PF23256">
    <property type="entry name" value="CHX17_2nd"/>
    <property type="match status" value="1"/>
</dbReference>
<evidence type="ECO:0000256" key="2">
    <source>
        <dbReference type="ARBA" id="ARBA00022538"/>
    </source>
</evidence>
<evidence type="ECO:0000259" key="5">
    <source>
        <dbReference type="Pfam" id="PF23256"/>
    </source>
</evidence>
<dbReference type="PANTHER" id="PTHR32468:SF144">
    <property type="entry name" value="CATION_H(+) ANTIPORTER 17"/>
    <property type="match status" value="1"/>
</dbReference>
<dbReference type="InterPro" id="IPR057291">
    <property type="entry name" value="CHX17_2nd"/>
</dbReference>
<feature type="domain" description="Cation/H(+) antiporter C-terminal" evidence="6">
    <location>
        <begin position="130"/>
        <end position="273"/>
    </location>
</feature>
<name>A0A6A3ATY2_HIBSY</name>
<feature type="domain" description="Cation/H(+) antiporter central" evidence="5">
    <location>
        <begin position="25"/>
        <end position="125"/>
    </location>
</feature>
<evidence type="ECO:0000256" key="1">
    <source>
        <dbReference type="ARBA" id="ARBA00022448"/>
    </source>
</evidence>
<dbReference type="GO" id="GO:0098662">
    <property type="term" value="P:inorganic cation transmembrane transport"/>
    <property type="evidence" value="ECO:0007669"/>
    <property type="project" value="TreeGrafter"/>
</dbReference>
<reference evidence="7" key="1">
    <citation type="submission" date="2019-09" db="EMBL/GenBank/DDBJ databases">
        <title>Draft genome information of white flower Hibiscus syriacus.</title>
        <authorList>
            <person name="Kim Y.-M."/>
        </authorList>
    </citation>
    <scope>NUCLEOTIDE SEQUENCE [LARGE SCALE GENOMIC DNA]</scope>
    <source>
        <strain evidence="7">YM2019G1</strain>
    </source>
</reference>
<keyword evidence="1" id="KW-0813">Transport</keyword>